<organism evidence="1 2">
    <name type="scientific">Nocardia callitridis</name>
    <dbReference type="NCBI Taxonomy" id="648753"/>
    <lineage>
        <taxon>Bacteria</taxon>
        <taxon>Bacillati</taxon>
        <taxon>Actinomycetota</taxon>
        <taxon>Actinomycetes</taxon>
        <taxon>Mycobacteriales</taxon>
        <taxon>Nocardiaceae</taxon>
        <taxon>Nocardia</taxon>
    </lineage>
</organism>
<sequence length="157" mass="17214">MGRITYANDVAAPPEIAFEYTESPASVSDWLLGVTAFDAEGPLEHGAGARFIATFGLLPLRPKVTCEITSYRRGVVLGYTLRGRPNCTLTVRFDPLGHDSSVMTIVADYPPRHAGWAGRLPGTAVDAFVAWAVRRTENRLRREIAEFHDTDLVGRIA</sequence>
<keyword evidence="2" id="KW-1185">Reference proteome</keyword>
<protein>
    <recommendedName>
        <fullName evidence="3">SRPBCC family protein</fullName>
    </recommendedName>
</protein>
<dbReference type="SUPFAM" id="SSF55961">
    <property type="entry name" value="Bet v1-like"/>
    <property type="match status" value="1"/>
</dbReference>
<dbReference type="Proteomes" id="UP001500603">
    <property type="component" value="Unassembled WGS sequence"/>
</dbReference>
<comment type="caution">
    <text evidence="1">The sequence shown here is derived from an EMBL/GenBank/DDBJ whole genome shotgun (WGS) entry which is preliminary data.</text>
</comment>
<proteinExistence type="predicted"/>
<dbReference type="EMBL" id="BAABJM010000001">
    <property type="protein sequence ID" value="GAA5046246.1"/>
    <property type="molecule type" value="Genomic_DNA"/>
</dbReference>
<dbReference type="InterPro" id="IPR023393">
    <property type="entry name" value="START-like_dom_sf"/>
</dbReference>
<dbReference type="RefSeq" id="WP_345493958.1">
    <property type="nucleotide sequence ID" value="NZ_BAABJM010000001.1"/>
</dbReference>
<accession>A0ABP9JYA4</accession>
<dbReference type="InterPro" id="IPR019587">
    <property type="entry name" value="Polyketide_cyclase/dehydratase"/>
</dbReference>
<evidence type="ECO:0000313" key="1">
    <source>
        <dbReference type="EMBL" id="GAA5046246.1"/>
    </source>
</evidence>
<evidence type="ECO:0008006" key="3">
    <source>
        <dbReference type="Google" id="ProtNLM"/>
    </source>
</evidence>
<dbReference type="Gene3D" id="3.30.530.20">
    <property type="match status" value="1"/>
</dbReference>
<dbReference type="Pfam" id="PF10604">
    <property type="entry name" value="Polyketide_cyc2"/>
    <property type="match status" value="1"/>
</dbReference>
<name>A0ABP9JYA4_9NOCA</name>
<reference evidence="2" key="1">
    <citation type="journal article" date="2019" name="Int. J. Syst. Evol. Microbiol.">
        <title>The Global Catalogue of Microorganisms (GCM) 10K type strain sequencing project: providing services to taxonomists for standard genome sequencing and annotation.</title>
        <authorList>
            <consortium name="The Broad Institute Genomics Platform"/>
            <consortium name="The Broad Institute Genome Sequencing Center for Infectious Disease"/>
            <person name="Wu L."/>
            <person name="Ma J."/>
        </authorList>
    </citation>
    <scope>NUCLEOTIDE SEQUENCE [LARGE SCALE GENOMIC DNA]</scope>
    <source>
        <strain evidence="2">JCM 18298</strain>
    </source>
</reference>
<gene>
    <name evidence="1" type="ORF">GCM10023318_11460</name>
</gene>
<evidence type="ECO:0000313" key="2">
    <source>
        <dbReference type="Proteomes" id="UP001500603"/>
    </source>
</evidence>
<dbReference type="CDD" id="cd07812">
    <property type="entry name" value="SRPBCC"/>
    <property type="match status" value="1"/>
</dbReference>